<dbReference type="Pfam" id="PF10107">
    <property type="entry name" value="Endonuc_Holl"/>
    <property type="match status" value="1"/>
</dbReference>
<protein>
    <submittedName>
        <fullName evidence="4">Secreted endonuclease, Holliday junction resolvase family</fullName>
    </submittedName>
</protein>
<dbReference type="EMBL" id="MSDW01000001">
    <property type="protein sequence ID" value="OKY77832.1"/>
    <property type="molecule type" value="Genomic_DNA"/>
</dbReference>
<comment type="caution">
    <text evidence="4">The sequence shown here is derived from an EMBL/GenBank/DDBJ whole genome shotgun (WGS) entry which is preliminary data.</text>
</comment>
<dbReference type="Proteomes" id="UP000185744">
    <property type="component" value="Unassembled WGS sequence"/>
</dbReference>
<dbReference type="GO" id="GO:0004519">
    <property type="term" value="F:endonuclease activity"/>
    <property type="evidence" value="ECO:0007669"/>
    <property type="project" value="UniProtKB-KW"/>
</dbReference>
<feature type="coiled-coil region" evidence="1">
    <location>
        <begin position="30"/>
        <end position="76"/>
    </location>
</feature>
<evidence type="ECO:0000256" key="2">
    <source>
        <dbReference type="SAM" id="Phobius"/>
    </source>
</evidence>
<dbReference type="STRING" id="1903181.BTN85_0306"/>
<keyword evidence="4" id="KW-0540">Nuclease</keyword>
<organism evidence="4 5">
    <name type="scientific">Methanohalarchaeum thermophilum</name>
    <dbReference type="NCBI Taxonomy" id="1903181"/>
    <lineage>
        <taxon>Archaea</taxon>
        <taxon>Methanobacteriati</taxon>
        <taxon>Methanobacteriota</taxon>
        <taxon>Methanonatronarchaeia</taxon>
        <taxon>Methanonatronarchaeales</taxon>
        <taxon>Methanonatronarchaeaceae</taxon>
        <taxon>Candidatus Methanohalarchaeum</taxon>
    </lineage>
</organism>
<evidence type="ECO:0000313" key="5">
    <source>
        <dbReference type="Proteomes" id="UP000185744"/>
    </source>
</evidence>
<evidence type="ECO:0000259" key="3">
    <source>
        <dbReference type="Pfam" id="PF10107"/>
    </source>
</evidence>
<keyword evidence="4" id="KW-0255">Endonuclease</keyword>
<gene>
    <name evidence="4" type="ORF">BTN85_0306</name>
</gene>
<keyword evidence="2" id="KW-0472">Membrane</keyword>
<feature type="transmembrane region" description="Helical" evidence="2">
    <location>
        <begin position="12"/>
        <end position="30"/>
    </location>
</feature>
<sequence>MYIQITLKQFLVILLINLGLITAITIYYSYKTQKNIEKKYEKRKEDLKNELEQSIKKEYQAKLQKWKNKEEKKIRNDAVNRSNFVLKGKVAEKFTPLLKEFNHDVKNTKFLGDPIDYIAFDITETNPKIYFIEIKTGKSSLNKTQKTIKKAIKKNNVYWETHRIQ</sequence>
<dbReference type="InParanoid" id="A0A1Q6DU34"/>
<accession>A0A1Q6DU34</accession>
<reference evidence="4" key="1">
    <citation type="submission" date="2016-12" db="EMBL/GenBank/DDBJ databases">
        <title>Discovery of methanogenic haloarchaea.</title>
        <authorList>
            <person name="Sorokin D.Y."/>
            <person name="Makarova K.S."/>
            <person name="Abbas B."/>
            <person name="Ferrer M."/>
            <person name="Golyshin P.N."/>
        </authorList>
    </citation>
    <scope>NUCLEOTIDE SEQUENCE [LARGE SCALE GENOMIC DNA]</scope>
    <source>
        <strain evidence="4">HMET1</strain>
    </source>
</reference>
<keyword evidence="4" id="KW-0378">Hydrolase</keyword>
<keyword evidence="2" id="KW-0812">Transmembrane</keyword>
<evidence type="ECO:0000256" key="1">
    <source>
        <dbReference type="SAM" id="Coils"/>
    </source>
</evidence>
<evidence type="ECO:0000313" key="4">
    <source>
        <dbReference type="EMBL" id="OKY77832.1"/>
    </source>
</evidence>
<proteinExistence type="predicted"/>
<feature type="domain" description="Holliday junction resolvase-related" evidence="3">
    <location>
        <begin position="31"/>
        <end position="163"/>
    </location>
</feature>
<keyword evidence="5" id="KW-1185">Reference proteome</keyword>
<dbReference type="InterPro" id="IPR019287">
    <property type="entry name" value="Hday_junct_resolvase-rel_dom"/>
</dbReference>
<dbReference type="AlphaFoldDB" id="A0A1Q6DU34"/>
<keyword evidence="2" id="KW-1133">Transmembrane helix</keyword>
<name>A0A1Q6DU34_METT1</name>
<keyword evidence="1" id="KW-0175">Coiled coil</keyword>